<accession>A0A8X6LWC3</accession>
<sequence length="92" mass="10186">MKSAALLKQKSIPTIEELSNSAQIQVIASTDGSSDCDLDETGAGIYFIHPIVEFKSYRIPTSKFSFNFSCKLLALKGAFHKYQLRVPVEVES</sequence>
<reference evidence="1" key="1">
    <citation type="submission" date="2020-07" db="EMBL/GenBank/DDBJ databases">
        <title>Multicomponent nature underlies the extraordinary mechanical properties of spider dragline silk.</title>
        <authorList>
            <person name="Kono N."/>
            <person name="Nakamura H."/>
            <person name="Mori M."/>
            <person name="Yoshida Y."/>
            <person name="Ohtoshi R."/>
            <person name="Malay A.D."/>
            <person name="Moran D.A.P."/>
            <person name="Tomita M."/>
            <person name="Numata K."/>
            <person name="Arakawa K."/>
        </authorList>
    </citation>
    <scope>NUCLEOTIDE SEQUENCE</scope>
</reference>
<evidence type="ECO:0000313" key="2">
    <source>
        <dbReference type="Proteomes" id="UP000887116"/>
    </source>
</evidence>
<name>A0A8X6LWC3_TRICU</name>
<protein>
    <submittedName>
        <fullName evidence="1">Uncharacterized protein</fullName>
    </submittedName>
</protein>
<dbReference type="EMBL" id="BMAO01038369">
    <property type="protein sequence ID" value="GFR24430.1"/>
    <property type="molecule type" value="Genomic_DNA"/>
</dbReference>
<dbReference type="AlphaFoldDB" id="A0A8X6LWC3"/>
<proteinExistence type="predicted"/>
<comment type="caution">
    <text evidence="1">The sequence shown here is derived from an EMBL/GenBank/DDBJ whole genome shotgun (WGS) entry which is preliminary data.</text>
</comment>
<organism evidence="1 2">
    <name type="scientific">Trichonephila clavata</name>
    <name type="common">Joro spider</name>
    <name type="synonym">Nephila clavata</name>
    <dbReference type="NCBI Taxonomy" id="2740835"/>
    <lineage>
        <taxon>Eukaryota</taxon>
        <taxon>Metazoa</taxon>
        <taxon>Ecdysozoa</taxon>
        <taxon>Arthropoda</taxon>
        <taxon>Chelicerata</taxon>
        <taxon>Arachnida</taxon>
        <taxon>Araneae</taxon>
        <taxon>Araneomorphae</taxon>
        <taxon>Entelegynae</taxon>
        <taxon>Araneoidea</taxon>
        <taxon>Nephilidae</taxon>
        <taxon>Trichonephila</taxon>
    </lineage>
</organism>
<keyword evidence="2" id="KW-1185">Reference proteome</keyword>
<dbReference type="Proteomes" id="UP000887116">
    <property type="component" value="Unassembled WGS sequence"/>
</dbReference>
<evidence type="ECO:0000313" key="1">
    <source>
        <dbReference type="EMBL" id="GFR24430.1"/>
    </source>
</evidence>
<gene>
    <name evidence="1" type="ORF">TNCT_668291</name>
</gene>